<sequence length="295" mass="33131">MPQADRSVIQPTPVPKVGVGLRHPHYREALTGEWNLDFIEVHTENFFAEGGLTRVLLEDIRSKFSVSFHSTAMGLGSAVGISDKYLQRLKTLVDEYQPLFVSDHLCFAWADIKGNQSHAGDLLPLPFNEETLSILVDNVRRVQDMLGRQLLVENIVSYIELDANTLTETEFITALVERTGCGLLVDLNNVLVNARNRNERDPIEFARDWLSNIPAKAVVELHLAGYAPPPDGGLIIDDHSQPINDECWLLYRDALALNQTVATLVEWDNDLPTWQILVAEANKARLHQRALHQNA</sequence>
<reference evidence="1 2" key="1">
    <citation type="journal article" date="2009" name="PLoS ONE">
        <title>The complete genome of Teredinibacter turnerae T7901: an intracellular endosymbiont of marine wood-boring bivalves (shipworms).</title>
        <authorList>
            <person name="Yang J.C."/>
            <person name="Madupu R."/>
            <person name="Durkin A.S."/>
            <person name="Ekborg N.A."/>
            <person name="Pedamallu C.S."/>
            <person name="Hostetler J.B."/>
            <person name="Radune D."/>
            <person name="Toms B.S."/>
            <person name="Henrissat B."/>
            <person name="Coutinho P.M."/>
            <person name="Schwarz S."/>
            <person name="Field L."/>
            <person name="Trindade-Silva A.E."/>
            <person name="Soares C.A.G."/>
            <person name="Elshahawi S."/>
            <person name="Hanora A."/>
            <person name="Schmidt E.W."/>
            <person name="Haygood M.G."/>
            <person name="Posfai J."/>
            <person name="Benner J."/>
            <person name="Madinger C."/>
            <person name="Nove J."/>
            <person name="Anton B."/>
            <person name="Chaudhary K."/>
            <person name="Foster J."/>
            <person name="Holman A."/>
            <person name="Kumar S."/>
            <person name="Lessard P.A."/>
            <person name="Luyten Y.A."/>
            <person name="Slatko B."/>
            <person name="Wood N."/>
            <person name="Wu B."/>
            <person name="Teplitski M."/>
            <person name="Mougous J.D."/>
            <person name="Ward N."/>
            <person name="Eisen J.A."/>
            <person name="Badger J.H."/>
            <person name="Distel D.L."/>
        </authorList>
    </citation>
    <scope>NUCLEOTIDE SEQUENCE [LARGE SCALE GENOMIC DNA]</scope>
    <source>
        <strain evidence="2">ATCC 39867 / T7901</strain>
    </source>
</reference>
<dbReference type="OrthoDB" id="9763101at2"/>
<dbReference type="STRING" id="377629.TERTU_3520"/>
<dbReference type="InterPro" id="IPR036237">
    <property type="entry name" value="Xyl_isomerase-like_sf"/>
</dbReference>
<dbReference type="Gene3D" id="3.20.20.150">
    <property type="entry name" value="Divalent-metal-dependent TIM barrel enzymes"/>
    <property type="match status" value="1"/>
</dbReference>
<proteinExistence type="predicted"/>
<protein>
    <recommendedName>
        <fullName evidence="3">DUF692 domain-containing protein</fullName>
    </recommendedName>
</protein>
<keyword evidence="2" id="KW-1185">Reference proteome</keyword>
<gene>
    <name evidence="1" type="ordered locus">TERTU_3520</name>
</gene>
<dbReference type="EMBL" id="CP001614">
    <property type="protein sequence ID" value="ACR12384.1"/>
    <property type="molecule type" value="Genomic_DNA"/>
</dbReference>
<dbReference type="InterPro" id="IPR007801">
    <property type="entry name" value="MbnB/TglH/ChrH"/>
</dbReference>
<dbReference type="SUPFAM" id="SSF51658">
    <property type="entry name" value="Xylose isomerase-like"/>
    <property type="match status" value="1"/>
</dbReference>
<dbReference type="PANTHER" id="PTHR42194:SF1">
    <property type="entry name" value="UPF0276 PROTEIN HI_1600"/>
    <property type="match status" value="1"/>
</dbReference>
<accession>C5BRE4</accession>
<dbReference type="KEGG" id="ttu:TERTU_3520"/>
<dbReference type="Pfam" id="PF05114">
    <property type="entry name" value="MbnB_TglH_ChrH"/>
    <property type="match status" value="1"/>
</dbReference>
<evidence type="ECO:0000313" key="1">
    <source>
        <dbReference type="EMBL" id="ACR12384.1"/>
    </source>
</evidence>
<dbReference type="NCBIfam" id="NF003818">
    <property type="entry name" value="PRK05409.1"/>
    <property type="match status" value="1"/>
</dbReference>
<dbReference type="AlphaFoldDB" id="C5BRE4"/>
<dbReference type="RefSeq" id="WP_015818496.1">
    <property type="nucleotide sequence ID" value="NC_012997.1"/>
</dbReference>
<dbReference type="PANTHER" id="PTHR42194">
    <property type="entry name" value="UPF0276 PROTEIN HI_1600"/>
    <property type="match status" value="1"/>
</dbReference>
<evidence type="ECO:0000313" key="2">
    <source>
        <dbReference type="Proteomes" id="UP000009080"/>
    </source>
</evidence>
<dbReference type="Proteomes" id="UP000009080">
    <property type="component" value="Chromosome"/>
</dbReference>
<dbReference type="HOGENOM" id="CLU_064263_0_0_6"/>
<organism evidence="1 2">
    <name type="scientific">Teredinibacter turnerae (strain ATCC 39867 / T7901)</name>
    <dbReference type="NCBI Taxonomy" id="377629"/>
    <lineage>
        <taxon>Bacteria</taxon>
        <taxon>Pseudomonadati</taxon>
        <taxon>Pseudomonadota</taxon>
        <taxon>Gammaproteobacteria</taxon>
        <taxon>Cellvibrionales</taxon>
        <taxon>Cellvibrionaceae</taxon>
        <taxon>Teredinibacter</taxon>
    </lineage>
</organism>
<evidence type="ECO:0008006" key="3">
    <source>
        <dbReference type="Google" id="ProtNLM"/>
    </source>
</evidence>
<name>C5BRE4_TERTT</name>
<dbReference type="eggNOG" id="COG3220">
    <property type="taxonomic scope" value="Bacteria"/>
</dbReference>